<dbReference type="PROSITE" id="PS00211">
    <property type="entry name" value="ABC_TRANSPORTER_1"/>
    <property type="match status" value="1"/>
</dbReference>
<feature type="transmembrane region" description="Helical" evidence="11">
    <location>
        <begin position="140"/>
        <end position="159"/>
    </location>
</feature>
<accession>A0A9W6PAY5</accession>
<evidence type="ECO:0000256" key="4">
    <source>
        <dbReference type="ARBA" id="ARBA00022519"/>
    </source>
</evidence>
<feature type="transmembrane region" description="Helical" evidence="11">
    <location>
        <begin position="21"/>
        <end position="41"/>
    </location>
</feature>
<dbReference type="InterPro" id="IPR036640">
    <property type="entry name" value="ABC1_TM_sf"/>
</dbReference>
<dbReference type="GO" id="GO:0034040">
    <property type="term" value="F:ATPase-coupled lipid transmembrane transporter activity"/>
    <property type="evidence" value="ECO:0007669"/>
    <property type="project" value="TreeGrafter"/>
</dbReference>
<dbReference type="InterPro" id="IPR027417">
    <property type="entry name" value="P-loop_NTPase"/>
</dbReference>
<dbReference type="GO" id="GO:0005524">
    <property type="term" value="F:ATP binding"/>
    <property type="evidence" value="ECO:0007669"/>
    <property type="project" value="UniProtKB-KW"/>
</dbReference>
<dbReference type="Proteomes" id="UP001165092">
    <property type="component" value="Unassembled WGS sequence"/>
</dbReference>
<comment type="similarity">
    <text evidence="10">Belongs to the ABC transporter superfamily. Siderophore-Fe(3+) uptake transporter (SIUT) (TC 3.A.1.21) family.</text>
</comment>
<organism evidence="14 15">
    <name type="scientific">Nocardiopsis ansamitocini</name>
    <dbReference type="NCBI Taxonomy" id="1670832"/>
    <lineage>
        <taxon>Bacteria</taxon>
        <taxon>Bacillati</taxon>
        <taxon>Actinomycetota</taxon>
        <taxon>Actinomycetes</taxon>
        <taxon>Streptosporangiales</taxon>
        <taxon>Nocardiopsidaceae</taxon>
        <taxon>Nocardiopsis</taxon>
    </lineage>
</organism>
<keyword evidence="6" id="KW-0547">Nucleotide-binding</keyword>
<dbReference type="InterPro" id="IPR011527">
    <property type="entry name" value="ABC1_TM_dom"/>
</dbReference>
<name>A0A9W6PAY5_9ACTN</name>
<dbReference type="PROSITE" id="PS50929">
    <property type="entry name" value="ABC_TM1F"/>
    <property type="match status" value="1"/>
</dbReference>
<feature type="transmembrane region" description="Helical" evidence="11">
    <location>
        <begin position="283"/>
        <end position="300"/>
    </location>
</feature>
<evidence type="ECO:0000259" key="12">
    <source>
        <dbReference type="PROSITE" id="PS50893"/>
    </source>
</evidence>
<dbReference type="EMBL" id="BSQG01000012">
    <property type="protein sequence ID" value="GLU50198.1"/>
    <property type="molecule type" value="Genomic_DNA"/>
</dbReference>
<keyword evidence="8 11" id="KW-1133">Transmembrane helix</keyword>
<evidence type="ECO:0000256" key="7">
    <source>
        <dbReference type="ARBA" id="ARBA00022840"/>
    </source>
</evidence>
<dbReference type="GO" id="GO:0005886">
    <property type="term" value="C:plasma membrane"/>
    <property type="evidence" value="ECO:0007669"/>
    <property type="project" value="UniProtKB-SubCell"/>
</dbReference>
<keyword evidence="15" id="KW-1185">Reference proteome</keyword>
<keyword evidence="9 11" id="KW-0472">Membrane</keyword>
<dbReference type="InterPro" id="IPR017871">
    <property type="entry name" value="ABC_transporter-like_CS"/>
</dbReference>
<evidence type="ECO:0000256" key="1">
    <source>
        <dbReference type="ARBA" id="ARBA00004429"/>
    </source>
</evidence>
<dbReference type="GO" id="GO:0140359">
    <property type="term" value="F:ABC-type transporter activity"/>
    <property type="evidence" value="ECO:0007669"/>
    <property type="project" value="InterPro"/>
</dbReference>
<dbReference type="InterPro" id="IPR003593">
    <property type="entry name" value="AAA+_ATPase"/>
</dbReference>
<dbReference type="AlphaFoldDB" id="A0A9W6PAY5"/>
<evidence type="ECO:0000256" key="11">
    <source>
        <dbReference type="SAM" id="Phobius"/>
    </source>
</evidence>
<feature type="transmembrane region" description="Helical" evidence="11">
    <location>
        <begin position="253"/>
        <end position="277"/>
    </location>
</feature>
<dbReference type="InterPro" id="IPR003439">
    <property type="entry name" value="ABC_transporter-like_ATP-bd"/>
</dbReference>
<keyword evidence="2" id="KW-0813">Transport</keyword>
<feature type="domain" description="ABC transmembrane type-1" evidence="13">
    <location>
        <begin position="23"/>
        <end position="309"/>
    </location>
</feature>
<dbReference type="PANTHER" id="PTHR24221:SF654">
    <property type="entry name" value="ATP-BINDING CASSETTE SUB-FAMILY B MEMBER 6"/>
    <property type="match status" value="1"/>
</dbReference>
<evidence type="ECO:0000313" key="14">
    <source>
        <dbReference type="EMBL" id="GLU50198.1"/>
    </source>
</evidence>
<feature type="transmembrane region" description="Helical" evidence="11">
    <location>
        <begin position="165"/>
        <end position="184"/>
    </location>
</feature>
<dbReference type="RefSeq" id="WP_285761737.1">
    <property type="nucleotide sequence ID" value="NZ_BSQG01000012.1"/>
</dbReference>
<dbReference type="Pfam" id="PF00664">
    <property type="entry name" value="ABC_membrane"/>
    <property type="match status" value="1"/>
</dbReference>
<dbReference type="SMART" id="SM00382">
    <property type="entry name" value="AAA"/>
    <property type="match status" value="1"/>
</dbReference>
<keyword evidence="7 14" id="KW-0067">ATP-binding</keyword>
<dbReference type="InterPro" id="IPR039421">
    <property type="entry name" value="Type_1_exporter"/>
</dbReference>
<evidence type="ECO:0000256" key="5">
    <source>
        <dbReference type="ARBA" id="ARBA00022692"/>
    </source>
</evidence>
<comment type="subcellular location">
    <subcellularLocation>
        <location evidence="1">Cell inner membrane</location>
        <topology evidence="1">Multi-pass membrane protein</topology>
    </subcellularLocation>
</comment>
<evidence type="ECO:0000256" key="2">
    <source>
        <dbReference type="ARBA" id="ARBA00022448"/>
    </source>
</evidence>
<evidence type="ECO:0000256" key="3">
    <source>
        <dbReference type="ARBA" id="ARBA00022475"/>
    </source>
</evidence>
<keyword evidence="4" id="KW-0997">Cell inner membrane</keyword>
<sequence length="592" mass="61385">MSAAAPARPLATLLAPIKGRMRAAVACQVASSALGLVPLVAVVEIGRLFLADAEPPGPGHAWALVAAAVVGAVAALAFAAAATLVSHHADNDMQLSVRRSLAQRLGSAPLGWFTAQGSGRVKKALHDDVSEVHSLVAHTLLDLASAVTVPLVALVYLFVVDWRLALVSVAVVATGVLLFARAMAGSMAKMADYAAAMNDVNAGVVEFVDGIGVVKHFGGQHRAHARFTRATDAFADFFASWSRSTMAPSVGSFLVLSAPVVTVVVTVAGTLFALQGWSAPLDVVAFALLAPALCAPMNVIGSRVQQLQAAGAAARRVTDLMALPTLPEGTARLPVGSRVVLDGVHFSYPATEEDTGNTEAVAGVDLVLEPGTVTALVGPSGAGKSTLAALLARFHDVTAGSITVGGADLRDIPTGELYRSIGFVFQDVQLLRTSIRDNIALSRPDAALREIEAAARAASIHERLAALPRGYDSVVGEDAHLSGGEAQRVSIARALLADPPVLVLDEATAFADPESEAAIQDALSALTRGRTLLVIAHRLATVTNADHIVVLDHGRVAQQGTHERLLAESGRYARLWAAQSTPDAGHDKETSR</sequence>
<reference evidence="14" key="1">
    <citation type="submission" date="2023-02" db="EMBL/GenBank/DDBJ databases">
        <title>Nocardiopsis ansamitocini NBRC 112285.</title>
        <authorList>
            <person name="Ichikawa N."/>
            <person name="Sato H."/>
            <person name="Tonouchi N."/>
        </authorList>
    </citation>
    <scope>NUCLEOTIDE SEQUENCE</scope>
    <source>
        <strain evidence="14">NBRC 112285</strain>
    </source>
</reference>
<keyword evidence="5 11" id="KW-0812">Transmembrane</keyword>
<evidence type="ECO:0000256" key="8">
    <source>
        <dbReference type="ARBA" id="ARBA00022989"/>
    </source>
</evidence>
<dbReference type="Gene3D" id="1.20.1560.10">
    <property type="entry name" value="ABC transporter type 1, transmembrane domain"/>
    <property type="match status" value="1"/>
</dbReference>
<comment type="caution">
    <text evidence="14">The sequence shown here is derived from an EMBL/GenBank/DDBJ whole genome shotgun (WGS) entry which is preliminary data.</text>
</comment>
<dbReference type="FunFam" id="3.40.50.300:FF:000221">
    <property type="entry name" value="Multidrug ABC transporter ATP-binding protein"/>
    <property type="match status" value="1"/>
</dbReference>
<feature type="transmembrane region" description="Helical" evidence="11">
    <location>
        <begin position="61"/>
        <end position="85"/>
    </location>
</feature>
<protein>
    <submittedName>
        <fullName evidence="14">ABC transporter ATP-binding protein</fullName>
    </submittedName>
</protein>
<dbReference type="GO" id="GO:0016887">
    <property type="term" value="F:ATP hydrolysis activity"/>
    <property type="evidence" value="ECO:0007669"/>
    <property type="project" value="InterPro"/>
</dbReference>
<feature type="domain" description="ABC transporter" evidence="12">
    <location>
        <begin position="339"/>
        <end position="578"/>
    </location>
</feature>
<evidence type="ECO:0000256" key="9">
    <source>
        <dbReference type="ARBA" id="ARBA00023136"/>
    </source>
</evidence>
<dbReference type="SUPFAM" id="SSF90123">
    <property type="entry name" value="ABC transporter transmembrane region"/>
    <property type="match status" value="1"/>
</dbReference>
<dbReference type="PROSITE" id="PS50893">
    <property type="entry name" value="ABC_TRANSPORTER_2"/>
    <property type="match status" value="1"/>
</dbReference>
<dbReference type="PANTHER" id="PTHR24221">
    <property type="entry name" value="ATP-BINDING CASSETTE SUB-FAMILY B"/>
    <property type="match status" value="1"/>
</dbReference>
<evidence type="ECO:0000259" key="13">
    <source>
        <dbReference type="PROSITE" id="PS50929"/>
    </source>
</evidence>
<evidence type="ECO:0000256" key="6">
    <source>
        <dbReference type="ARBA" id="ARBA00022741"/>
    </source>
</evidence>
<dbReference type="Pfam" id="PF00005">
    <property type="entry name" value="ABC_tran"/>
    <property type="match status" value="1"/>
</dbReference>
<evidence type="ECO:0000313" key="15">
    <source>
        <dbReference type="Proteomes" id="UP001165092"/>
    </source>
</evidence>
<proteinExistence type="inferred from homology"/>
<dbReference type="SUPFAM" id="SSF52540">
    <property type="entry name" value="P-loop containing nucleoside triphosphate hydrolases"/>
    <property type="match status" value="1"/>
</dbReference>
<keyword evidence="3" id="KW-1003">Cell membrane</keyword>
<dbReference type="Gene3D" id="3.40.50.300">
    <property type="entry name" value="P-loop containing nucleotide triphosphate hydrolases"/>
    <property type="match status" value="1"/>
</dbReference>
<evidence type="ECO:0000256" key="10">
    <source>
        <dbReference type="ARBA" id="ARBA00023455"/>
    </source>
</evidence>
<gene>
    <name evidence="14" type="ORF">Nans01_45490</name>
</gene>